<evidence type="ECO:0000313" key="2">
    <source>
        <dbReference type="EMBL" id="AMN47424.1"/>
    </source>
</evidence>
<dbReference type="AlphaFoldDB" id="A0A127FAH4"/>
<dbReference type="EMBL" id="CP011971">
    <property type="protein sequence ID" value="AMN47424.1"/>
    <property type="molecule type" value="Genomic_DNA"/>
</dbReference>
<proteinExistence type="predicted"/>
<dbReference type="KEGG" id="sdf:ACG33_10010"/>
<keyword evidence="1" id="KW-0732">Signal</keyword>
<accession>A0A127FAH4</accession>
<dbReference type="PATRIC" id="fig|465721.4.peg.2126"/>
<evidence type="ECO:0000313" key="3">
    <source>
        <dbReference type="Proteomes" id="UP000070250"/>
    </source>
</evidence>
<name>A0A127FAH4_STEDE</name>
<feature type="chain" id="PRO_5007448323" evidence="1">
    <location>
        <begin position="24"/>
        <end position="124"/>
    </location>
</feature>
<dbReference type="Proteomes" id="UP000070250">
    <property type="component" value="Chromosome"/>
</dbReference>
<dbReference type="RefSeq" id="WP_066920857.1">
    <property type="nucleotide sequence ID" value="NZ_CP011971.1"/>
</dbReference>
<feature type="signal peptide" evidence="1">
    <location>
        <begin position="1"/>
        <end position="23"/>
    </location>
</feature>
<gene>
    <name evidence="2" type="ORF">ACG33_10010</name>
</gene>
<sequence length="124" mass="13405">MKNLSLLFAGALLALSLTGAAQAERPDHFRGKPAATLSEAVSNFSEYNQKLAALVAQNDLTPADMVKVHELTYTLENALKKINAELAGLAEALEEVHLASERLDAETLKTQGQKYLQTAGEIIR</sequence>
<dbReference type="OrthoDB" id="5975812at2"/>
<keyword evidence="3" id="KW-1185">Reference proteome</keyword>
<reference evidence="2 3" key="1">
    <citation type="submission" date="2015-06" db="EMBL/GenBank/DDBJ databases">
        <title>A Comprehensive Approach to Explore the Metabolic and Phylogenetic Diversity of Bacterial Steroid Degradation in the Environment: Testosterone as an Example.</title>
        <authorList>
            <person name="Yang F.-C."/>
            <person name="Chen Y.-L."/>
            <person name="Yu C.-P."/>
            <person name="Tang S.-L."/>
            <person name="Wang P.-H."/>
            <person name="Ismail W."/>
            <person name="Wang C.-H."/>
            <person name="Yang C.-Y."/>
            <person name="Chiang Y.-R."/>
        </authorList>
    </citation>
    <scope>NUCLEOTIDE SEQUENCE [LARGE SCALE GENOMIC DNA]</scope>
    <source>
        <strain evidence="2 3">DSM 18526</strain>
    </source>
</reference>
<evidence type="ECO:0000256" key="1">
    <source>
        <dbReference type="SAM" id="SignalP"/>
    </source>
</evidence>
<dbReference type="Pfam" id="PF20531">
    <property type="entry name" value="DUF6746"/>
    <property type="match status" value="1"/>
</dbReference>
<organism evidence="2 3">
    <name type="scientific">Steroidobacter denitrificans</name>
    <dbReference type="NCBI Taxonomy" id="465721"/>
    <lineage>
        <taxon>Bacteria</taxon>
        <taxon>Pseudomonadati</taxon>
        <taxon>Pseudomonadota</taxon>
        <taxon>Gammaproteobacteria</taxon>
        <taxon>Steroidobacterales</taxon>
        <taxon>Steroidobacteraceae</taxon>
        <taxon>Steroidobacter</taxon>
    </lineage>
</organism>
<dbReference type="InterPro" id="IPR046634">
    <property type="entry name" value="DUF6746"/>
</dbReference>
<protein>
    <submittedName>
        <fullName evidence="2">Uncharacterized protein</fullName>
    </submittedName>
</protein>